<dbReference type="SUPFAM" id="SSF51695">
    <property type="entry name" value="PLC-like phosphodiesterases"/>
    <property type="match status" value="1"/>
</dbReference>
<evidence type="ECO:0000313" key="2">
    <source>
        <dbReference type="EMBL" id="BCI62908.1"/>
    </source>
</evidence>
<keyword evidence="1" id="KW-0472">Membrane</keyword>
<dbReference type="EMBL" id="AP023322">
    <property type="protein sequence ID" value="BCI62908.1"/>
    <property type="molecule type" value="Genomic_DNA"/>
</dbReference>
<name>A0A7G1HXH1_9BACT</name>
<proteinExistence type="predicted"/>
<organism evidence="2 3">
    <name type="scientific">Coprobacter secundus subsp. similis</name>
    <dbReference type="NCBI Taxonomy" id="2751153"/>
    <lineage>
        <taxon>Bacteria</taxon>
        <taxon>Pseudomonadati</taxon>
        <taxon>Bacteroidota</taxon>
        <taxon>Bacteroidia</taxon>
        <taxon>Bacteroidales</taxon>
        <taxon>Barnesiellaceae</taxon>
        <taxon>Coprobacter</taxon>
    </lineage>
</organism>
<sequence length="244" mass="28913">MKVRNFHFWGFFGSIIIVLLLAAISYPWYYPSKMWLHRVDSLEKYNEIGEKYPGIEVDVVLRDSGIPDITHDEDTTFGITLDEYFEELTTTEQHIWIDVKNLTEDNADDWLAWLEENTTEDNIDKDRIILESKNWQTLAKFTNAGWYTSCYIDLDKPSHLSKEEIIHYTDSLEQIANSKCVKALSFPFWWYRSIKKYLDSDIDLLTWAHRSHPLELMFSPLGYRMRKDPQLSVILVKEKGTYHQ</sequence>
<gene>
    <name evidence="2" type="ORF">Cop2CBH44_12610</name>
</gene>
<feature type="transmembrane region" description="Helical" evidence="1">
    <location>
        <begin position="6"/>
        <end position="29"/>
    </location>
</feature>
<keyword evidence="3" id="KW-1185">Reference proteome</keyword>
<accession>A0A7G1HXH1</accession>
<keyword evidence="1" id="KW-1133">Transmembrane helix</keyword>
<evidence type="ECO:0000313" key="3">
    <source>
        <dbReference type="Proteomes" id="UP000594042"/>
    </source>
</evidence>
<reference evidence="3" key="1">
    <citation type="submission" date="2020-07" db="EMBL/GenBank/DDBJ databases">
        <title>Complete genome sequencing of Coprobacter sp. strain 2CBH44.</title>
        <authorList>
            <person name="Sakamoto M."/>
            <person name="Murakami T."/>
            <person name="Mori H."/>
        </authorList>
    </citation>
    <scope>NUCLEOTIDE SEQUENCE [LARGE SCALE GENOMIC DNA]</scope>
    <source>
        <strain evidence="3">2CBH44</strain>
    </source>
</reference>
<keyword evidence="1" id="KW-0812">Transmembrane</keyword>
<dbReference type="AlphaFoldDB" id="A0A7G1HXH1"/>
<dbReference type="KEGG" id="copr:Cop2CBH44_12610"/>
<dbReference type="InterPro" id="IPR017946">
    <property type="entry name" value="PLC-like_Pdiesterase_TIM-brl"/>
</dbReference>
<dbReference type="Proteomes" id="UP000594042">
    <property type="component" value="Chromosome"/>
</dbReference>
<dbReference type="RefSeq" id="WP_021931465.1">
    <property type="nucleotide sequence ID" value="NZ_AP023322.1"/>
</dbReference>
<dbReference type="GO" id="GO:0008081">
    <property type="term" value="F:phosphoric diester hydrolase activity"/>
    <property type="evidence" value="ECO:0007669"/>
    <property type="project" value="InterPro"/>
</dbReference>
<dbReference type="GO" id="GO:0006629">
    <property type="term" value="P:lipid metabolic process"/>
    <property type="evidence" value="ECO:0007669"/>
    <property type="project" value="InterPro"/>
</dbReference>
<protein>
    <submittedName>
        <fullName evidence="2">Uncharacterized protein</fullName>
    </submittedName>
</protein>
<evidence type="ECO:0000256" key="1">
    <source>
        <dbReference type="SAM" id="Phobius"/>
    </source>
</evidence>